<dbReference type="STRING" id="1434110.MSHOH_3233"/>
<dbReference type="GO" id="GO:0016810">
    <property type="term" value="F:hydrolase activity, acting on carbon-nitrogen (but not peptide) bonds"/>
    <property type="evidence" value="ECO:0007669"/>
    <property type="project" value="InterPro"/>
</dbReference>
<dbReference type="KEGG" id="mhor:MSHOH_3233"/>
<dbReference type="InterPro" id="IPR022560">
    <property type="entry name" value="DUF3473"/>
</dbReference>
<dbReference type="HOGENOM" id="CLU_474607_0_0_2"/>
<dbReference type="Pfam" id="PF11959">
    <property type="entry name" value="DUF3473"/>
    <property type="match status" value="1"/>
</dbReference>
<feature type="domain" description="NodB homology" evidence="1">
    <location>
        <begin position="271"/>
        <end position="537"/>
    </location>
</feature>
<organism evidence="2 3">
    <name type="scientific">Methanosarcina horonobensis HB-1 = JCM 15518</name>
    <dbReference type="NCBI Taxonomy" id="1434110"/>
    <lineage>
        <taxon>Archaea</taxon>
        <taxon>Methanobacteriati</taxon>
        <taxon>Methanobacteriota</taxon>
        <taxon>Stenosarchaea group</taxon>
        <taxon>Methanomicrobia</taxon>
        <taxon>Methanosarcinales</taxon>
        <taxon>Methanosarcinaceae</taxon>
        <taxon>Methanosarcina</taxon>
    </lineage>
</organism>
<sequence length="537" mass="61626">MTEYICNQHPERFVLLRHDVDRMPGRALATAQIEHELGIKATYYFRTSENVFKPDIIRQIRDMGHEIGYHYETLSEAKGDKKKAFELFKSHLDDFRNVCDVKTICMHGKPLSKYDNRELWNEHDYRDLGLIGEAYLSVGDDLNYFSDTGRTWGFGNNLRDYIPGKTEKVFANSTDDLIELIKSNEFNNFYILAHPERWTSSALGWGIYYSTDLAVNLGKNILMRFSEENQTAQIMKNNSLSITIDIEDWYHIPSVCGSSFSVYKNVSEFFEKWNGRYDYLSEPTKRTLDLLDEFKVTATFFIVADVAKHYPGLIESIAERGHEIACHGADHTCILDPKTKVPLTTAEEFEKTTLEAKRLLEKISGKEVIGYRAPNAVVTGWMLDSLEKLGFKYDSSVALNSLYNKSDSSLKGVSSVPYYPAAGSLEPSKSRGFVEFPWAYYDMGIKIPTYGGPTLRFLGSKLILQGLKQSLKRGHTIFYFHPIDISEEKFPAIGNKRPLYWIIKGKIVEERIRYLFKKLEGVKKVPLRDRVGDYCSV</sequence>
<accession>A0A0E3SF94</accession>
<reference evidence="2 3" key="1">
    <citation type="submission" date="2014-07" db="EMBL/GenBank/DDBJ databases">
        <title>Methanogenic archaea and the global carbon cycle.</title>
        <authorList>
            <person name="Henriksen J.R."/>
            <person name="Luke J."/>
            <person name="Reinhart S."/>
            <person name="Benedict M.N."/>
            <person name="Youngblut N.D."/>
            <person name="Metcalf M.E."/>
            <person name="Whitaker R.J."/>
            <person name="Metcalf W.W."/>
        </authorList>
    </citation>
    <scope>NUCLEOTIDE SEQUENCE [LARGE SCALE GENOMIC DNA]</scope>
    <source>
        <strain evidence="2 3">HB-1</strain>
    </source>
</reference>
<dbReference type="InterPro" id="IPR045235">
    <property type="entry name" value="PuuE_HpPgdA-like"/>
</dbReference>
<keyword evidence="3" id="KW-1185">Reference proteome</keyword>
<protein>
    <submittedName>
        <fullName evidence="2">Polysaccharide deacetylase</fullName>
    </submittedName>
</protein>
<dbReference type="EMBL" id="CP009516">
    <property type="protein sequence ID" value="AKB79716.1"/>
    <property type="molecule type" value="Genomic_DNA"/>
</dbReference>
<evidence type="ECO:0000313" key="3">
    <source>
        <dbReference type="Proteomes" id="UP000033101"/>
    </source>
</evidence>
<evidence type="ECO:0000259" key="1">
    <source>
        <dbReference type="PROSITE" id="PS51677"/>
    </source>
</evidence>
<dbReference type="GO" id="GO:0005975">
    <property type="term" value="P:carbohydrate metabolic process"/>
    <property type="evidence" value="ECO:0007669"/>
    <property type="project" value="InterPro"/>
</dbReference>
<dbReference type="Gene3D" id="3.20.20.370">
    <property type="entry name" value="Glycoside hydrolase/deacetylase"/>
    <property type="match status" value="1"/>
</dbReference>
<dbReference type="InterPro" id="IPR002509">
    <property type="entry name" value="NODB_dom"/>
</dbReference>
<dbReference type="InterPro" id="IPR011330">
    <property type="entry name" value="Glyco_hydro/deAcase_b/a-brl"/>
</dbReference>
<dbReference type="PATRIC" id="fig|1434110.4.peg.4162"/>
<dbReference type="Pfam" id="PF01522">
    <property type="entry name" value="Polysacc_deac_1"/>
    <property type="match status" value="1"/>
</dbReference>
<dbReference type="SUPFAM" id="SSF88713">
    <property type="entry name" value="Glycoside hydrolase/deacetylase"/>
    <property type="match status" value="2"/>
</dbReference>
<proteinExistence type="predicted"/>
<evidence type="ECO:0000313" key="2">
    <source>
        <dbReference type="EMBL" id="AKB79716.1"/>
    </source>
</evidence>
<gene>
    <name evidence="2" type="ORF">MSHOH_3233</name>
</gene>
<dbReference type="PANTHER" id="PTHR47561:SF1">
    <property type="entry name" value="POLYSACCHARIDE DEACETYLASE FAMILY PROTEIN (AFU_ORTHOLOGUE AFUA_6G05030)"/>
    <property type="match status" value="1"/>
</dbReference>
<name>A0A0E3SF94_9EURY</name>
<dbReference type="AlphaFoldDB" id="A0A0E3SF94"/>
<dbReference type="PANTHER" id="PTHR47561">
    <property type="entry name" value="POLYSACCHARIDE DEACETYLASE FAMILY PROTEIN (AFU_ORTHOLOGUE AFUA_6G05030)"/>
    <property type="match status" value="1"/>
</dbReference>
<dbReference type="CDD" id="cd10941">
    <property type="entry name" value="CE4_PuuE_HpPgdA_like_2"/>
    <property type="match status" value="1"/>
</dbReference>
<dbReference type="Proteomes" id="UP000033101">
    <property type="component" value="Chromosome"/>
</dbReference>
<dbReference type="PROSITE" id="PS51677">
    <property type="entry name" value="NODB"/>
    <property type="match status" value="1"/>
</dbReference>